<sequence length="253" mass="28449">MKALKKTMSLTLALIMLVGIIASTNVFAEGFEKKVVSDLTAKIEWINSKVTGNVKFDNIFPKELSNLEEKNPDEYVGKLETSVEAGDLFDGAYKLYKEKLYERRGPKGYWRNAVMFGETRDTFPNATYTVNFPENIFVDKENIKAISNSSTISKIDVSPEDHSVKFTFYLGTWNDYEGFFNLVEKELDSPNHTIDISIPFTVKANENTSKVLGTVKGNGECKLYKFGILSPKGPIIDITSPEVKCEILNPINK</sequence>
<dbReference type="AlphaFoldDB" id="D1VVL1"/>
<keyword evidence="3" id="KW-1185">Reference proteome</keyword>
<dbReference type="EMBL" id="ADDO01000063">
    <property type="protein sequence ID" value="EFA89436.1"/>
    <property type="molecule type" value="Genomic_DNA"/>
</dbReference>
<evidence type="ECO:0000256" key="1">
    <source>
        <dbReference type="SAM" id="SignalP"/>
    </source>
</evidence>
<protein>
    <submittedName>
        <fullName evidence="2">Uncharacterized protein</fullName>
    </submittedName>
</protein>
<keyword evidence="1" id="KW-0732">Signal</keyword>
<reference evidence="2 3" key="1">
    <citation type="submission" date="2009-12" db="EMBL/GenBank/DDBJ databases">
        <title>Genome Sequence of Peptoniphilus lacrimalis 315-B.</title>
        <authorList>
            <person name="Durkin A.S."/>
            <person name="Madupu R."/>
            <person name="Torralba M."/>
            <person name="Methe B."/>
            <person name="Sutton G."/>
            <person name="Strausberg R.L."/>
            <person name="Nelson K.E."/>
        </authorList>
    </citation>
    <scope>NUCLEOTIDE SEQUENCE [LARGE SCALE GENOMIC DNA]</scope>
    <source>
        <strain evidence="2 3">315-B</strain>
    </source>
</reference>
<accession>D1VVL1</accession>
<gene>
    <name evidence="2" type="ORF">HMPREF0628_1465</name>
</gene>
<dbReference type="Proteomes" id="UP000005711">
    <property type="component" value="Unassembled WGS sequence"/>
</dbReference>
<name>D1VVL1_9FIRM</name>
<organism evidence="2 3">
    <name type="scientific">Peptoniphilus lacrimalis 315-B</name>
    <dbReference type="NCBI Taxonomy" id="596330"/>
    <lineage>
        <taxon>Bacteria</taxon>
        <taxon>Bacillati</taxon>
        <taxon>Bacillota</taxon>
        <taxon>Tissierellia</taxon>
        <taxon>Tissierellales</taxon>
        <taxon>Peptoniphilaceae</taxon>
        <taxon>Peptoniphilus</taxon>
    </lineage>
</organism>
<evidence type="ECO:0000313" key="3">
    <source>
        <dbReference type="Proteomes" id="UP000005711"/>
    </source>
</evidence>
<feature type="signal peptide" evidence="1">
    <location>
        <begin position="1"/>
        <end position="28"/>
    </location>
</feature>
<dbReference type="RefSeq" id="WP_004825887.1">
    <property type="nucleotide sequence ID" value="NZ_ADDO01000063.1"/>
</dbReference>
<feature type="chain" id="PRO_5003027202" evidence="1">
    <location>
        <begin position="29"/>
        <end position="253"/>
    </location>
</feature>
<comment type="caution">
    <text evidence="2">The sequence shown here is derived from an EMBL/GenBank/DDBJ whole genome shotgun (WGS) entry which is preliminary data.</text>
</comment>
<dbReference type="eggNOG" id="ENOG5033SCM">
    <property type="taxonomic scope" value="Bacteria"/>
</dbReference>
<evidence type="ECO:0000313" key="2">
    <source>
        <dbReference type="EMBL" id="EFA89436.1"/>
    </source>
</evidence>
<proteinExistence type="predicted"/>